<protein>
    <submittedName>
        <fullName evidence="1">Cytochrome P450</fullName>
    </submittedName>
</protein>
<name>A0ACB9YUZ7_9PEZI</name>
<comment type="caution">
    <text evidence="1">The sequence shown here is derived from an EMBL/GenBank/DDBJ whole genome shotgun (WGS) entry which is preliminary data.</text>
</comment>
<evidence type="ECO:0000313" key="1">
    <source>
        <dbReference type="EMBL" id="KAI4863168.1"/>
    </source>
</evidence>
<dbReference type="Proteomes" id="UP001497700">
    <property type="component" value="Unassembled WGS sequence"/>
</dbReference>
<reference evidence="1 2" key="1">
    <citation type="journal article" date="2022" name="New Phytol.">
        <title>Ecological generalism drives hyperdiversity of secondary metabolite gene clusters in xylarialean endophytes.</title>
        <authorList>
            <person name="Franco M.E.E."/>
            <person name="Wisecaver J.H."/>
            <person name="Arnold A.E."/>
            <person name="Ju Y.M."/>
            <person name="Slot J.C."/>
            <person name="Ahrendt S."/>
            <person name="Moore L.P."/>
            <person name="Eastman K.E."/>
            <person name="Scott K."/>
            <person name="Konkel Z."/>
            <person name="Mondo S.J."/>
            <person name="Kuo A."/>
            <person name="Hayes R.D."/>
            <person name="Haridas S."/>
            <person name="Andreopoulos B."/>
            <person name="Riley R."/>
            <person name="LaButti K."/>
            <person name="Pangilinan J."/>
            <person name="Lipzen A."/>
            <person name="Amirebrahimi M."/>
            <person name="Yan J."/>
            <person name="Adam C."/>
            <person name="Keymanesh K."/>
            <person name="Ng V."/>
            <person name="Louie K."/>
            <person name="Northen T."/>
            <person name="Drula E."/>
            <person name="Henrissat B."/>
            <person name="Hsieh H.M."/>
            <person name="Youens-Clark K."/>
            <person name="Lutzoni F."/>
            <person name="Miadlikowska J."/>
            <person name="Eastwood D.C."/>
            <person name="Hamelin R.C."/>
            <person name="Grigoriev I.V."/>
            <person name="U'Ren J.M."/>
        </authorList>
    </citation>
    <scope>NUCLEOTIDE SEQUENCE [LARGE SCALE GENOMIC DNA]</scope>
    <source>
        <strain evidence="1 2">CBS 119005</strain>
    </source>
</reference>
<evidence type="ECO:0000313" key="2">
    <source>
        <dbReference type="Proteomes" id="UP001497700"/>
    </source>
</evidence>
<organism evidence="1 2">
    <name type="scientific">Hypoxylon rubiginosum</name>
    <dbReference type="NCBI Taxonomy" id="110542"/>
    <lineage>
        <taxon>Eukaryota</taxon>
        <taxon>Fungi</taxon>
        <taxon>Dikarya</taxon>
        <taxon>Ascomycota</taxon>
        <taxon>Pezizomycotina</taxon>
        <taxon>Sordariomycetes</taxon>
        <taxon>Xylariomycetidae</taxon>
        <taxon>Xylariales</taxon>
        <taxon>Hypoxylaceae</taxon>
        <taxon>Hypoxylon</taxon>
    </lineage>
</organism>
<keyword evidence="2" id="KW-1185">Reference proteome</keyword>
<accession>A0ACB9YUZ7</accession>
<proteinExistence type="predicted"/>
<gene>
    <name evidence="1" type="ORF">F4820DRAFT_450234</name>
</gene>
<dbReference type="EMBL" id="MU393509">
    <property type="protein sequence ID" value="KAI4863168.1"/>
    <property type="molecule type" value="Genomic_DNA"/>
</dbReference>
<sequence>MDLLACGGLAALELLISQPSGPLDSWSVAKRFLALFLVQYTITKVYRIILYPNFLSPLRHLPGPKDHNLVLGQEVKKFKADGPASLQLQWSRNWPEASFIRYISFFGTEVLLVNSLAAHKAVLQTHVYDFVKPPFFASLVGEIVGTGLLFAEGEAHKHERRLLAGPFSVPSMRKLIPVFRKQARALSGAFGQVLRDKPHAALETMETFSKSTMDTIGLTVLGIELDTLLSTHPLGFQELYSRLIHQGTLGYLVALVNALVPIRKIAPLKANYRFVQANADIRRMLRGIVQKRAADLADGTFKKEVGESRDILTYMLEEAEVRRKETGREDWSVDDVIGHLLNFTSAGHESAATILTWSLYVLATHHHIQNRLRSEVNSLLETSTEPDYDSIFGLPYLHNFVREVLRVYPSSYMSQREAVRDLVIEGVAIPKGAQIDINMPLMHQHPLVWGPDAAVFDPDRWDRRQKDTAAASPFAFEAFLQGPRICPGRNFALAEIKTVLVELLSRWRFLGIEREDGELLVGGEECIGRGVRFANPSLTQRPAGGLRVRFKRL</sequence>